<dbReference type="RefSeq" id="WP_168826777.1">
    <property type="nucleotide sequence ID" value="NZ_JABAEB010000011.1"/>
</dbReference>
<dbReference type="InterPro" id="IPR010812">
    <property type="entry name" value="HrpJ-like"/>
</dbReference>
<dbReference type="Gene3D" id="1.20.1280.80">
    <property type="match status" value="1"/>
</dbReference>
<name>A0ABX1KSS8_9GAMM</name>
<dbReference type="SUPFAM" id="SSF140591">
    <property type="entry name" value="Type III secretion system domain"/>
    <property type="match status" value="2"/>
</dbReference>
<protein>
    <submittedName>
        <fullName evidence="2">TyeA family type III secretion system gatekeeper subunit</fullName>
    </submittedName>
</protein>
<accession>A0ABX1KSS8</accession>
<proteinExistence type="predicted"/>
<dbReference type="EMBL" id="JABAEB010000011">
    <property type="protein sequence ID" value="NLQ24644.1"/>
    <property type="molecule type" value="Genomic_DNA"/>
</dbReference>
<dbReference type="InterPro" id="IPR013351">
    <property type="entry name" value="T3SS_TyeA-rel"/>
</dbReference>
<keyword evidence="3" id="KW-1185">Reference proteome</keyword>
<evidence type="ECO:0000313" key="3">
    <source>
        <dbReference type="Proteomes" id="UP000527352"/>
    </source>
</evidence>
<dbReference type="InterPro" id="IPR038347">
    <property type="entry name" value="TyeA_sf"/>
</dbReference>
<dbReference type="Pfam" id="PF07201">
    <property type="entry name" value="HrpJ"/>
    <property type="match status" value="1"/>
</dbReference>
<evidence type="ECO:0000259" key="1">
    <source>
        <dbReference type="Pfam" id="PF07201"/>
    </source>
</evidence>
<organism evidence="2 3">
    <name type="scientific">Shewanella oncorhynchi</name>
    <dbReference type="NCBI Taxonomy" id="2726434"/>
    <lineage>
        <taxon>Bacteria</taxon>
        <taxon>Pseudomonadati</taxon>
        <taxon>Pseudomonadota</taxon>
        <taxon>Gammaproteobacteria</taxon>
        <taxon>Alteromonadales</taxon>
        <taxon>Shewanellaceae</taxon>
        <taxon>Shewanella</taxon>
    </lineage>
</organism>
<reference evidence="2 3" key="1">
    <citation type="submission" date="2020-04" db="EMBL/GenBank/DDBJ databases">
        <title>The first description of lens atrophy caused by putative novel Shewanella sp. that is a new emerging pathogen for cultured rainbow trout?</title>
        <authorList>
            <person name="Saticioglu I.B."/>
            <person name="Duman M."/>
            <person name="Altun S."/>
        </authorList>
    </citation>
    <scope>NUCLEOTIDE SEQUENCE [LARGE SCALE GENOMIC DNA]</scope>
    <source>
        <strain evidence="2 3">S-1</strain>
    </source>
</reference>
<gene>
    <name evidence="2" type="ORF">HGO26_17380</name>
</gene>
<evidence type="ECO:0000313" key="2">
    <source>
        <dbReference type="EMBL" id="NLQ24644.1"/>
    </source>
</evidence>
<feature type="domain" description="Hypersensitivity response secretion-like HrpJ" evidence="1">
    <location>
        <begin position="47"/>
        <end position="202"/>
    </location>
</feature>
<dbReference type="NCBIfam" id="TIGR02511">
    <property type="entry name" value="type_III_tyeA"/>
    <property type="match status" value="1"/>
</dbReference>
<sequence>MVRIDGANAVDFHNTASVNETHGQVFPANNVTDMAAAELAEVRSEALEETMEGLSLGLSSHLKKLTSGKEPTDPRFTALEQLLQQLGDTQASTVNKLAEQFASLGDGDEILLQLKQLGLDSGNMMLLMMALVMSGKLGQSAHNKLRKLLTELLSQEGAEIALFAALEGVALDHAGLQALQQLYQQAVRGDAGLAKWFELLQHLPDRRKRIRVLLRALSEPLSDQHSGRNMVKIAAAVDDLRRLLIFLTIEEHCYMLARASQLDGEQVLKVTLQLTEQAWVYPQWIDEQIRLLPLMPARRLGFLRRWRELLSIIPLACFRDPEQKEHIEEAMLGLLDDWCDQG</sequence>
<comment type="caution">
    <text evidence="2">The sequence shown here is derived from an EMBL/GenBank/DDBJ whole genome shotgun (WGS) entry which is preliminary data.</text>
</comment>
<dbReference type="Proteomes" id="UP000527352">
    <property type="component" value="Unassembled WGS sequence"/>
</dbReference>